<feature type="domain" description="Response regulatory" evidence="3">
    <location>
        <begin position="7"/>
        <end position="121"/>
    </location>
</feature>
<dbReference type="SUPFAM" id="SSF52172">
    <property type="entry name" value="CheY-like"/>
    <property type="match status" value="1"/>
</dbReference>
<dbReference type="AlphaFoldDB" id="A0A9X4MIS0"/>
<dbReference type="InterPro" id="IPR001789">
    <property type="entry name" value="Sig_transdc_resp-reg_receiver"/>
</dbReference>
<dbReference type="SMART" id="SM00448">
    <property type="entry name" value="REC"/>
    <property type="match status" value="1"/>
</dbReference>
<comment type="caution">
    <text evidence="4">The sequence shown here is derived from an EMBL/GenBank/DDBJ whole genome shotgun (WGS) entry which is preliminary data.</text>
</comment>
<dbReference type="InterPro" id="IPR050595">
    <property type="entry name" value="Bact_response_regulator"/>
</dbReference>
<organism evidence="4 5">
    <name type="scientific">Thiovibrio frasassiensis</name>
    <dbReference type="NCBI Taxonomy" id="2984131"/>
    <lineage>
        <taxon>Bacteria</taxon>
        <taxon>Pseudomonadati</taxon>
        <taxon>Thermodesulfobacteriota</taxon>
        <taxon>Desulfobulbia</taxon>
        <taxon>Desulfobulbales</taxon>
        <taxon>Thiovibrionaceae</taxon>
        <taxon>Thiovibrio</taxon>
    </lineage>
</organism>
<dbReference type="InterPro" id="IPR011006">
    <property type="entry name" value="CheY-like_superfamily"/>
</dbReference>
<dbReference type="PANTHER" id="PTHR44591">
    <property type="entry name" value="STRESS RESPONSE REGULATOR PROTEIN 1"/>
    <property type="match status" value="1"/>
</dbReference>
<evidence type="ECO:0000259" key="3">
    <source>
        <dbReference type="PROSITE" id="PS50110"/>
    </source>
</evidence>
<accession>A0A9X4MIS0</accession>
<evidence type="ECO:0000256" key="2">
    <source>
        <dbReference type="PROSITE-ProRule" id="PRU00169"/>
    </source>
</evidence>
<dbReference type="RefSeq" id="WP_307633630.1">
    <property type="nucleotide sequence ID" value="NZ_JAPHEH010000001.1"/>
</dbReference>
<proteinExistence type="predicted"/>
<gene>
    <name evidence="4" type="ORF">OLX77_10930</name>
</gene>
<reference evidence="4" key="1">
    <citation type="journal article" date="2022" name="bioRxiv">
        <title>Thiovibrio frasassiensisgen. nov., sp. nov., an autotrophic, elemental sulfur disproportionating bacterium isolated from sulfidic karst sediment, and proposal of Thiovibrionaceae fam. nov.</title>
        <authorList>
            <person name="Aronson H."/>
            <person name="Thomas C."/>
            <person name="Bhattacharyya M."/>
            <person name="Eckstein S."/>
            <person name="Jensen S."/>
            <person name="Barco R."/>
            <person name="Macalady J."/>
            <person name="Amend J."/>
        </authorList>
    </citation>
    <scope>NUCLEOTIDE SEQUENCE</scope>
    <source>
        <strain evidence="4">RS19-109</strain>
    </source>
</reference>
<protein>
    <submittedName>
        <fullName evidence="4">Response regulator</fullName>
    </submittedName>
</protein>
<dbReference type="Proteomes" id="UP001154240">
    <property type="component" value="Unassembled WGS sequence"/>
</dbReference>
<dbReference type="GO" id="GO:0000160">
    <property type="term" value="P:phosphorelay signal transduction system"/>
    <property type="evidence" value="ECO:0007669"/>
    <property type="project" value="InterPro"/>
</dbReference>
<dbReference type="Pfam" id="PF00072">
    <property type="entry name" value="Response_reg"/>
    <property type="match status" value="1"/>
</dbReference>
<feature type="modified residue" description="4-aspartylphosphate" evidence="2">
    <location>
        <position position="56"/>
    </location>
</feature>
<sequence>MSETNMRLLVVDDEPIVGKRLKQVFGKIGFEIETYTDSATALAAVAEKPFDIVVTDLKMEGIDGIEVLKRVRAMNPETRVIIITGYASADTAELAQEHGVFAFLAKPFRLDELKQVIYRAMETDRAK</sequence>
<dbReference type="EMBL" id="JAPHEH010000001">
    <property type="protein sequence ID" value="MDG4476665.1"/>
    <property type="molecule type" value="Genomic_DNA"/>
</dbReference>
<evidence type="ECO:0000313" key="5">
    <source>
        <dbReference type="Proteomes" id="UP001154240"/>
    </source>
</evidence>
<reference evidence="4" key="2">
    <citation type="submission" date="2022-10" db="EMBL/GenBank/DDBJ databases">
        <authorList>
            <person name="Aronson H.S."/>
        </authorList>
    </citation>
    <scope>NUCLEOTIDE SEQUENCE</scope>
    <source>
        <strain evidence="4">RS19-109</strain>
    </source>
</reference>
<dbReference type="Gene3D" id="3.40.50.2300">
    <property type="match status" value="1"/>
</dbReference>
<evidence type="ECO:0000256" key="1">
    <source>
        <dbReference type="ARBA" id="ARBA00022553"/>
    </source>
</evidence>
<name>A0A9X4MIS0_9BACT</name>
<keyword evidence="5" id="KW-1185">Reference proteome</keyword>
<keyword evidence="1 2" id="KW-0597">Phosphoprotein</keyword>
<dbReference type="PANTHER" id="PTHR44591:SF19">
    <property type="entry name" value="TWO-COMPONENT RESPONSE REGULATOR-RELATED"/>
    <property type="match status" value="1"/>
</dbReference>
<evidence type="ECO:0000313" key="4">
    <source>
        <dbReference type="EMBL" id="MDG4476665.1"/>
    </source>
</evidence>
<dbReference type="PROSITE" id="PS50110">
    <property type="entry name" value="RESPONSE_REGULATORY"/>
    <property type="match status" value="1"/>
</dbReference>